<dbReference type="GO" id="GO:0005886">
    <property type="term" value="C:plasma membrane"/>
    <property type="evidence" value="ECO:0007669"/>
    <property type="project" value="TreeGrafter"/>
</dbReference>
<protein>
    <submittedName>
        <fullName evidence="3">FERM central domain-containing protein</fullName>
    </submittedName>
</protein>
<evidence type="ECO:0000313" key="3">
    <source>
        <dbReference type="WBParaSite" id="sdigi.contig286.g7077.t1"/>
    </source>
</evidence>
<feature type="domain" description="FERM central" evidence="1">
    <location>
        <begin position="312"/>
        <end position="357"/>
    </location>
</feature>
<dbReference type="InterPro" id="IPR035963">
    <property type="entry name" value="FERM_2"/>
</dbReference>
<dbReference type="Pfam" id="PF00373">
    <property type="entry name" value="FERM_M"/>
    <property type="match status" value="1"/>
</dbReference>
<dbReference type="InterPro" id="IPR051594">
    <property type="entry name" value="KRIT1/FRMD8"/>
</dbReference>
<keyword evidence="2" id="KW-1185">Reference proteome</keyword>
<dbReference type="GO" id="GO:0090090">
    <property type="term" value="P:negative regulation of canonical Wnt signaling pathway"/>
    <property type="evidence" value="ECO:0007669"/>
    <property type="project" value="TreeGrafter"/>
</dbReference>
<dbReference type="Gene3D" id="1.20.80.10">
    <property type="match status" value="1"/>
</dbReference>
<dbReference type="PANTHER" id="PTHR13283">
    <property type="entry name" value="KREV INTERACTION TRAPPED 1-RELATED"/>
    <property type="match status" value="1"/>
</dbReference>
<dbReference type="PANTHER" id="PTHR13283:SF10">
    <property type="entry name" value="FERM DOMAIN-CONTAINING PROTEIN 8"/>
    <property type="match status" value="1"/>
</dbReference>
<dbReference type="Gene3D" id="2.30.29.30">
    <property type="entry name" value="Pleckstrin-homology domain (PH domain)/Phosphotyrosine-binding domain (PTB)"/>
    <property type="match status" value="1"/>
</dbReference>
<dbReference type="SUPFAM" id="SSF47031">
    <property type="entry name" value="Second domain of FERM"/>
    <property type="match status" value="1"/>
</dbReference>
<dbReference type="InterPro" id="IPR019748">
    <property type="entry name" value="FERM_central"/>
</dbReference>
<dbReference type="Proteomes" id="UP000887581">
    <property type="component" value="Unplaced"/>
</dbReference>
<sequence length="634" mass="71421">MEPKIKLRIQWKTSKCATSYLRAVDVGLVCVEDTRKSQQKLKLKFEINVGLREASFAGSAHLTHLFVRSLLRPIAVNNVNKKSIFSYSKKRYIQEMNTLKGEKKDRKQRLSESRNLNLHCIRLSFSKKSLDGNSPSGKRHITSLNVAEDEARTNLTESKSAQKAPTFANSPIGYTLRSLLDVNLHDCSQQPTPVNSRLDDSLDVTIYWADERGFKFSLIGGKLATASSLLLLLSDHLGIACEVFKEVCALWMVSDLLEVQLKPHHNPYEIRKNWVQFLQRFTNAESNESVDDEPLLVLKRNVQLSVERELELEDDYTNEILTEILYTSAKQEILNGRYICDINLSVKLAALQMAIEREPSEDLDLFGAAFFRGYIERPLGGPLKEFKKMILSATLPDVPVLVGISCGYVTLVDEAKQEVLLVQRLRDCDCRNIDDHFEVMTSAAILCSCPCFLLIFPERSFLIDDNTSLETEVLEVSDKMKMLQVFSKQAVMMEALVNSLSKLLEKDVNGLILNMKSSNWRGKPMPRSQLLQRAETASKNSSRDRRDAFVFDISVNGYSQSYGLEIIDNQCQSSSSSGTDERAGNGITRRNITDVYSLSSPLINNFDKLCLATLDADGRCLKAQGSLRVLLEVA</sequence>
<dbReference type="WBParaSite" id="sdigi.contig286.g7077.t1">
    <property type="protein sequence ID" value="sdigi.contig286.g7077.t1"/>
    <property type="gene ID" value="sdigi.contig286.g7077"/>
</dbReference>
<reference evidence="3" key="1">
    <citation type="submission" date="2022-11" db="UniProtKB">
        <authorList>
            <consortium name="WormBaseParasite"/>
        </authorList>
    </citation>
    <scope>IDENTIFICATION</scope>
</reference>
<evidence type="ECO:0000259" key="1">
    <source>
        <dbReference type="Pfam" id="PF00373"/>
    </source>
</evidence>
<proteinExistence type="predicted"/>
<name>A0A915PVE1_9BILA</name>
<dbReference type="AlphaFoldDB" id="A0A915PVE1"/>
<dbReference type="InterPro" id="IPR014352">
    <property type="entry name" value="FERM/acyl-CoA-bd_prot_sf"/>
</dbReference>
<organism evidence="2 3">
    <name type="scientific">Setaria digitata</name>
    <dbReference type="NCBI Taxonomy" id="48799"/>
    <lineage>
        <taxon>Eukaryota</taxon>
        <taxon>Metazoa</taxon>
        <taxon>Ecdysozoa</taxon>
        <taxon>Nematoda</taxon>
        <taxon>Chromadorea</taxon>
        <taxon>Rhabditida</taxon>
        <taxon>Spirurina</taxon>
        <taxon>Spiruromorpha</taxon>
        <taxon>Filarioidea</taxon>
        <taxon>Setariidae</taxon>
        <taxon>Setaria</taxon>
    </lineage>
</organism>
<accession>A0A915PVE1</accession>
<evidence type="ECO:0000313" key="2">
    <source>
        <dbReference type="Proteomes" id="UP000887581"/>
    </source>
</evidence>
<dbReference type="Gene3D" id="3.10.20.90">
    <property type="entry name" value="Phosphatidylinositol 3-kinase Catalytic Subunit, Chain A, domain 1"/>
    <property type="match status" value="1"/>
</dbReference>
<dbReference type="InterPro" id="IPR011993">
    <property type="entry name" value="PH-like_dom_sf"/>
</dbReference>